<feature type="domain" description="CopZ zinc binding" evidence="1">
    <location>
        <begin position="15"/>
        <end position="75"/>
    </location>
</feature>
<evidence type="ECO:0000259" key="1">
    <source>
        <dbReference type="Pfam" id="PF18423"/>
    </source>
</evidence>
<organism evidence="2 3">
    <name type="scientific">Neomoorella glycerini</name>
    <dbReference type="NCBI Taxonomy" id="55779"/>
    <lineage>
        <taxon>Bacteria</taxon>
        <taxon>Bacillati</taxon>
        <taxon>Bacillota</taxon>
        <taxon>Clostridia</taxon>
        <taxon>Neomoorellales</taxon>
        <taxon>Neomoorellaceae</taxon>
        <taxon>Neomoorella</taxon>
    </lineage>
</organism>
<name>A0A6I5ZUY8_9FIRM</name>
<dbReference type="Pfam" id="PF18423">
    <property type="entry name" value="zf_CopZ"/>
    <property type="match status" value="1"/>
</dbReference>
<dbReference type="InterPro" id="IPR040890">
    <property type="entry name" value="Znf_CopZ"/>
</dbReference>
<dbReference type="RefSeq" id="WP_156274922.1">
    <property type="nucleotide sequence ID" value="NZ_CP046244.1"/>
</dbReference>
<dbReference type="AlphaFoldDB" id="A0A6I5ZUY8"/>
<dbReference type="Proteomes" id="UP000425916">
    <property type="component" value="Chromosome"/>
</dbReference>
<protein>
    <submittedName>
        <fullName evidence="2">Zinc binding domain protein</fullName>
    </submittedName>
</protein>
<evidence type="ECO:0000313" key="3">
    <source>
        <dbReference type="Proteomes" id="UP000425916"/>
    </source>
</evidence>
<proteinExistence type="predicted"/>
<keyword evidence="3" id="KW-1185">Reference proteome</keyword>
<reference evidence="2 3" key="1">
    <citation type="submission" date="2019-11" db="EMBL/GenBank/DDBJ databases">
        <title>Genome sequence of Moorella glycerini DSM11254.</title>
        <authorList>
            <person name="Poehlein A."/>
            <person name="Boeer T."/>
            <person name="Daniel R."/>
        </authorList>
    </citation>
    <scope>NUCLEOTIDE SEQUENCE [LARGE SCALE GENOMIC DNA]</scope>
    <source>
        <strain evidence="2 3">DSM 11254</strain>
    </source>
</reference>
<dbReference type="InterPro" id="IPR041854">
    <property type="entry name" value="BFD-like_2Fe2S-bd_dom_sf"/>
</dbReference>
<accession>A0A6I5ZUY8</accession>
<dbReference type="OrthoDB" id="95698at2"/>
<sequence>MTHEVCGGKGREATTACPVCGTKGQKVPGITVASLLNTAVAASFSDIRYNLCLSPSCNVVYYSDNGTVFTKENVRVPVWFKEESPRIICYCNNVTDSEILDHIVTRQCCHNLKDIREHTGANAGHDCLTKNPAGT</sequence>
<gene>
    <name evidence="2" type="ORF">MGLY_28930</name>
</gene>
<dbReference type="Gene3D" id="2.20.25.270">
    <property type="match status" value="1"/>
</dbReference>
<dbReference type="Gene3D" id="1.10.10.1100">
    <property type="entry name" value="BFD-like [2Fe-2S]-binding domain"/>
    <property type="match status" value="1"/>
</dbReference>
<dbReference type="EMBL" id="CP046244">
    <property type="protein sequence ID" value="QGP93485.1"/>
    <property type="molecule type" value="Genomic_DNA"/>
</dbReference>
<evidence type="ECO:0000313" key="2">
    <source>
        <dbReference type="EMBL" id="QGP93485.1"/>
    </source>
</evidence>